<feature type="compositionally biased region" description="Basic and acidic residues" evidence="2">
    <location>
        <begin position="427"/>
        <end position="439"/>
    </location>
</feature>
<gene>
    <name evidence="3" type="ORF">O3P69_004057</name>
</gene>
<evidence type="ECO:0000256" key="2">
    <source>
        <dbReference type="SAM" id="MobiDB-lite"/>
    </source>
</evidence>
<dbReference type="GO" id="GO:0051726">
    <property type="term" value="P:regulation of cell cycle"/>
    <property type="evidence" value="ECO:0007669"/>
    <property type="project" value="TreeGrafter"/>
</dbReference>
<feature type="region of interest" description="Disordered" evidence="2">
    <location>
        <begin position="406"/>
        <end position="439"/>
    </location>
</feature>
<sequence length="1194" mass="133573">MEILWCDKMEVRDLDVGDLLGLLESPQEEVAQEVRLLLKETFSTVRESWLITGLLEYFYVSNSGRLLDILLGVSEPHDRHLLDKLMEGLKGQDRFRHTCILLYAVRRQPPPTWLQRFLNHGAMKELLRVLAGDEDVPVLVGAVMVIVILMPILPHEMGRLHLGNILDIFCRLVRWTPKREIDEAFQPFLQVAVYSLFHRLYALYPCHFLTCLRTSFSKPNSAACFFTTLKPMMEKVRLHPLLITETKDSELTRNRWKGLETHQLILECAKLCLDPVELTCEDTCGSFFILTMNSESALEAVPIPTQWLLYAAENHFWSPSLAMQSPGSLSSTPRGSSSVPHTPVYPINAPALKQIGRVAESPPEAAIEATPETTPFTSPMKMDSSSVVGRRPNTAVCALALNTVAGKDNTSNQTPEVEASSSPLSPKRKDQSPFKFPDDHYQNIFSRAERSSLINSKLQEILKERKQIQRENAQTTEDKVETDSKEGSGKEVKEGREKEKTTVTLRKVMIEKQVVVEKQGVNVVESEVGAKASDIQVPLVDQGNRRRKISMYDNSKIDFGQLVVSVDQISNGNDLDFMQSTDRNFEMESDDRNSRPYSILDTRISEEKESIGSDSRRSSDENQNEPCDRDCDEMENLGLGVPNQRSMTDLVKNMKTMRLRFLSQCGPPPDLSQYNTMGMVRAAVSPTKPGFTPFRGLYASSSCPDLAVDNSSLAASVPDGRTRKESALSSLTLSPIRQAVVTSEATTQTEEITVVNPYEQLLDALLSGSTSANKPKTSDNATNEADASNKSPYELLDQYLQLSSKIGSESKNILWQQTSHLGIPFEGLRNQIRVLQVLLLIERYKREVHAERNRRLLGRAKKVYALEEQHRGLQAKVLHLEEEVAHLRLELSNLQTSSSTKEQQLQSALSKQEARVNQILAERDNAQEDRDVLKKQCSSLTNENSKLTSQIQGVQAALFDKDRQLTLQARMSEDNEILRNQMDELHKRICLMGEVQDHYKQEITKLTLTGGPSAKVGLELERASAQQQIESLEERSRITAAALDAALSRVGELEALYEEKCKQVEQEQAAVRAAREAGAEQCRAVELRCQALSSTNQTLESAILEQHDKNDRLVRQVRRSQRGKSVCSDGFDIDCELSASPGAGADSGAVAASEGHIQGVKKGSLLARQPVVLNKLDTFAEPELESEGPHRRKT</sequence>
<feature type="compositionally biased region" description="Basic and acidic residues" evidence="2">
    <location>
        <begin position="476"/>
        <end position="498"/>
    </location>
</feature>
<feature type="coiled-coil region" evidence="1">
    <location>
        <begin position="863"/>
        <end position="988"/>
    </location>
</feature>
<evidence type="ECO:0008006" key="5">
    <source>
        <dbReference type="Google" id="ProtNLM"/>
    </source>
</evidence>
<name>A0AAW0UEV8_SCYPA</name>
<dbReference type="EMBL" id="JARAKH010000012">
    <property type="protein sequence ID" value="KAK8398668.1"/>
    <property type="molecule type" value="Genomic_DNA"/>
</dbReference>
<dbReference type="PANTHER" id="PTHR15154">
    <property type="entry name" value="HAMARTIN"/>
    <property type="match status" value="1"/>
</dbReference>
<feature type="compositionally biased region" description="Polar residues" evidence="2">
    <location>
        <begin position="408"/>
        <end position="424"/>
    </location>
</feature>
<feature type="region of interest" description="Disordered" evidence="2">
    <location>
        <begin position="360"/>
        <end position="388"/>
    </location>
</feature>
<dbReference type="GO" id="GO:0032007">
    <property type="term" value="P:negative regulation of TOR signaling"/>
    <property type="evidence" value="ECO:0007669"/>
    <property type="project" value="TreeGrafter"/>
</dbReference>
<feature type="region of interest" description="Disordered" evidence="2">
    <location>
        <begin position="575"/>
        <end position="641"/>
    </location>
</feature>
<comment type="caution">
    <text evidence="3">The sequence shown here is derived from an EMBL/GenBank/DDBJ whole genome shotgun (WGS) entry which is preliminary data.</text>
</comment>
<proteinExistence type="predicted"/>
<dbReference type="GO" id="GO:0033596">
    <property type="term" value="C:TSC1-TSC2 complex"/>
    <property type="evidence" value="ECO:0007669"/>
    <property type="project" value="TreeGrafter"/>
</dbReference>
<feature type="region of interest" description="Disordered" evidence="2">
    <location>
        <begin position="467"/>
        <end position="498"/>
    </location>
</feature>
<dbReference type="Pfam" id="PF04388">
    <property type="entry name" value="Hamartin"/>
    <property type="match status" value="2"/>
</dbReference>
<dbReference type="InterPro" id="IPR007483">
    <property type="entry name" value="Hamartin"/>
</dbReference>
<keyword evidence="1" id="KW-0175">Coiled coil</keyword>
<feature type="compositionally biased region" description="Polar residues" evidence="2">
    <location>
        <begin position="371"/>
        <end position="387"/>
    </location>
</feature>
<dbReference type="EMBL" id="JARAKH010000012">
    <property type="protein sequence ID" value="KAK8398669.1"/>
    <property type="molecule type" value="Genomic_DNA"/>
</dbReference>
<keyword evidence="4" id="KW-1185">Reference proteome</keyword>
<feature type="compositionally biased region" description="Basic and acidic residues" evidence="2">
    <location>
        <begin position="583"/>
        <end position="594"/>
    </location>
</feature>
<evidence type="ECO:0000313" key="4">
    <source>
        <dbReference type="Proteomes" id="UP001487740"/>
    </source>
</evidence>
<evidence type="ECO:0000313" key="3">
    <source>
        <dbReference type="EMBL" id="KAK8398669.1"/>
    </source>
</evidence>
<dbReference type="GO" id="GO:0008285">
    <property type="term" value="P:negative regulation of cell population proliferation"/>
    <property type="evidence" value="ECO:0007669"/>
    <property type="project" value="TreeGrafter"/>
</dbReference>
<dbReference type="AlphaFoldDB" id="A0AAW0UEV8"/>
<feature type="compositionally biased region" description="Basic and acidic residues" evidence="2">
    <location>
        <begin position="603"/>
        <end position="620"/>
    </location>
</feature>
<feature type="region of interest" description="Disordered" evidence="2">
    <location>
        <begin position="769"/>
        <end position="789"/>
    </location>
</feature>
<evidence type="ECO:0000256" key="1">
    <source>
        <dbReference type="SAM" id="Coils"/>
    </source>
</evidence>
<organism evidence="3 4">
    <name type="scientific">Scylla paramamosain</name>
    <name type="common">Mud crab</name>
    <dbReference type="NCBI Taxonomy" id="85552"/>
    <lineage>
        <taxon>Eukaryota</taxon>
        <taxon>Metazoa</taxon>
        <taxon>Ecdysozoa</taxon>
        <taxon>Arthropoda</taxon>
        <taxon>Crustacea</taxon>
        <taxon>Multicrustacea</taxon>
        <taxon>Malacostraca</taxon>
        <taxon>Eumalacostraca</taxon>
        <taxon>Eucarida</taxon>
        <taxon>Decapoda</taxon>
        <taxon>Pleocyemata</taxon>
        <taxon>Brachyura</taxon>
        <taxon>Eubrachyura</taxon>
        <taxon>Portunoidea</taxon>
        <taxon>Portunidae</taxon>
        <taxon>Portuninae</taxon>
        <taxon>Scylla</taxon>
    </lineage>
</organism>
<dbReference type="Proteomes" id="UP001487740">
    <property type="component" value="Unassembled WGS sequence"/>
</dbReference>
<feature type="coiled-coil region" evidence="1">
    <location>
        <begin position="1015"/>
        <end position="1077"/>
    </location>
</feature>
<dbReference type="PANTHER" id="PTHR15154:SF2">
    <property type="entry name" value="HAMARTIN"/>
    <property type="match status" value="1"/>
</dbReference>
<accession>A0AAW0UEV8</accession>
<reference evidence="3 4" key="1">
    <citation type="submission" date="2023-03" db="EMBL/GenBank/DDBJ databases">
        <title>High-quality genome of Scylla paramamosain provides insights in environmental adaptation.</title>
        <authorList>
            <person name="Zhang L."/>
        </authorList>
    </citation>
    <scope>NUCLEOTIDE SEQUENCE [LARGE SCALE GENOMIC DNA]</scope>
    <source>
        <strain evidence="3">LZ_2023a</strain>
        <tissue evidence="3">Muscle</tissue>
    </source>
</reference>
<protein>
    <recommendedName>
        <fullName evidence="5">Hamartin</fullName>
    </recommendedName>
</protein>